<keyword evidence="3" id="KW-0443">Lipid metabolism</keyword>
<dbReference type="SUPFAM" id="SSF52540">
    <property type="entry name" value="P-loop containing nucleoside triphosphate hydrolases"/>
    <property type="match status" value="1"/>
</dbReference>
<feature type="short sequence motif" description="GXGXXG" evidence="4">
    <location>
        <begin position="18"/>
        <end position="23"/>
    </location>
</feature>
<dbReference type="Pfam" id="PF01734">
    <property type="entry name" value="Patatin"/>
    <property type="match status" value="1"/>
</dbReference>
<dbReference type="STRING" id="1423351.A0A074RKW5"/>
<evidence type="ECO:0000256" key="1">
    <source>
        <dbReference type="ARBA" id="ARBA00022801"/>
    </source>
</evidence>
<keyword evidence="1" id="KW-0378">Hydrolase</keyword>
<dbReference type="PANTHER" id="PTHR24185">
    <property type="entry name" value="CALCIUM-INDEPENDENT PHOSPHOLIPASE A2-GAMMA"/>
    <property type="match status" value="1"/>
</dbReference>
<dbReference type="GO" id="GO:0043531">
    <property type="term" value="F:ADP binding"/>
    <property type="evidence" value="ECO:0007669"/>
    <property type="project" value="InterPro"/>
</dbReference>
<accession>A0A074RKW5</accession>
<dbReference type="EMBL" id="AZST01001907">
    <property type="protein sequence ID" value="KEP45358.1"/>
    <property type="molecule type" value="Genomic_DNA"/>
</dbReference>
<dbReference type="GO" id="GO:0046486">
    <property type="term" value="P:glycerolipid metabolic process"/>
    <property type="evidence" value="ECO:0007669"/>
    <property type="project" value="UniProtKB-ARBA"/>
</dbReference>
<dbReference type="Pfam" id="PF13424">
    <property type="entry name" value="TPR_12"/>
    <property type="match status" value="1"/>
</dbReference>
<dbReference type="InterPro" id="IPR011990">
    <property type="entry name" value="TPR-like_helical_dom_sf"/>
</dbReference>
<dbReference type="OrthoDB" id="1658288at2759"/>
<dbReference type="GO" id="GO:0016042">
    <property type="term" value="P:lipid catabolic process"/>
    <property type="evidence" value="ECO:0007669"/>
    <property type="project" value="UniProtKB-KW"/>
</dbReference>
<keyword evidence="7" id="KW-1185">Reference proteome</keyword>
<dbReference type="PROSITE" id="PS51635">
    <property type="entry name" value="PNPLA"/>
    <property type="match status" value="1"/>
</dbReference>
<feature type="domain" description="PNPLA" evidence="5">
    <location>
        <begin position="14"/>
        <end position="212"/>
    </location>
</feature>
<organism evidence="6 7">
    <name type="scientific">Rhizoctonia solani 123E</name>
    <dbReference type="NCBI Taxonomy" id="1423351"/>
    <lineage>
        <taxon>Eukaryota</taxon>
        <taxon>Fungi</taxon>
        <taxon>Dikarya</taxon>
        <taxon>Basidiomycota</taxon>
        <taxon>Agaricomycotina</taxon>
        <taxon>Agaricomycetes</taxon>
        <taxon>Cantharellales</taxon>
        <taxon>Ceratobasidiaceae</taxon>
        <taxon>Rhizoctonia</taxon>
    </lineage>
</organism>
<comment type="caution">
    <text evidence="4">Lacks conserved residue(s) required for the propagation of feature annotation.</text>
</comment>
<gene>
    <name evidence="6" type="ORF">V565_283530</name>
</gene>
<keyword evidence="2" id="KW-0442">Lipid degradation</keyword>
<dbReference type="Proteomes" id="UP000027456">
    <property type="component" value="Unassembled WGS sequence"/>
</dbReference>
<dbReference type="HOGENOM" id="CLU_000288_125_6_1"/>
<dbReference type="Gene3D" id="1.25.40.10">
    <property type="entry name" value="Tetratricopeptide repeat domain"/>
    <property type="match status" value="1"/>
</dbReference>
<dbReference type="InterPro" id="IPR002182">
    <property type="entry name" value="NB-ARC"/>
</dbReference>
<dbReference type="PANTHER" id="PTHR24185:SF1">
    <property type="entry name" value="CALCIUM-INDEPENDENT PHOSPHOLIPASE A2-GAMMA"/>
    <property type="match status" value="1"/>
</dbReference>
<evidence type="ECO:0000256" key="2">
    <source>
        <dbReference type="ARBA" id="ARBA00022963"/>
    </source>
</evidence>
<dbReference type="GO" id="GO:0016020">
    <property type="term" value="C:membrane"/>
    <property type="evidence" value="ECO:0007669"/>
    <property type="project" value="TreeGrafter"/>
</dbReference>
<dbReference type="SUPFAM" id="SSF52151">
    <property type="entry name" value="FabD/lysophospholipase-like"/>
    <property type="match status" value="1"/>
</dbReference>
<evidence type="ECO:0000256" key="4">
    <source>
        <dbReference type="PROSITE-ProRule" id="PRU01161"/>
    </source>
</evidence>
<dbReference type="Gene3D" id="3.40.50.300">
    <property type="entry name" value="P-loop containing nucleotide triphosphate hydrolases"/>
    <property type="match status" value="1"/>
</dbReference>
<sequence length="840" mass="93922">MQNDQEGSKGLNILCIDGGGVRGLSSLIILQEIMRRVENIKASGKVHPYEHFDLIAGTGTGGIIACMLGRLRMPVEKAKLEFAKLAEDVFKDKKMSGTTMYKGTKLQEALKMLVRESTGDEGERMNEDREGGPGKTVVFAMSRHHLNAGLPALFRSYTVTTNPGPDCTIREALYATMAHPDLFKGIAILESSVPQSFIGGELGCSNPLTHVLAEVDRIYPDRQVACIISIGAGHARTIQVPSPSRWHRTQDVIVMKDMATDSERVAEDIALRFQNTSGVYFRLNVDQGMQNMKDGSWERMGEAMQHTRAYMQRNEPNQKLDQAARASTDRRGAVSTSHAAGQITRVLEATKRLTGFKRCPAPTKFYTGRNDENTQVIACITGGKNERRICVVYGLGGVGKTQLVLNVIEQTWNEWDHVIYVDASSTESIEKVLKEFGLAKMIGETHHDVIRWLEAGGERWLMVFDNADTASTSIREYIPARGQGGSVLITTRLPDLANLAVGPGSVCHLFNMSPADGTALLVKIASSKDQCLSDDDTKAAEQLDVGCLALAIVHASAYIAHSPSMTIAKYRSLFMSQRRRMLDEYRKLPITAKLDDRGDTVYTTWRMCYDQLKPESRELLWLIAYLHYDGIFEDMFRRAAQNMRSKQYFLPLTDLESQAQMHVTQYLSTFLDSDGNWDTIKFTEVMTDLTSFSLIDFDRVNMAYRVHVLVHDWAKTVVFWAAELAVTCTATFLSLSIDWETDAESLLFKRQLGPHVGSVLTRNLNIGANHADYLKEVYVCTGQWSRVLELLQPLVRAFKHVLGDEHPHTLMSMNNLASTYSNLGRHNEAEQLQVKVLDAR</sequence>
<protein>
    <submittedName>
        <fullName evidence="6">Calcium-independent phospholipase A2-gamma</fullName>
    </submittedName>
</protein>
<proteinExistence type="predicted"/>
<reference evidence="6 7" key="1">
    <citation type="submission" date="2013-12" db="EMBL/GenBank/DDBJ databases">
        <authorList>
            <person name="Cubeta M."/>
            <person name="Pakala S."/>
            <person name="Fedorova N."/>
            <person name="Thomas E."/>
            <person name="Dean R."/>
            <person name="Jabaji S."/>
            <person name="Neate S."/>
            <person name="Toda T."/>
            <person name="Tavantzis S."/>
            <person name="Vilgalys R."/>
            <person name="Bharathan N."/>
            <person name="Pakala S."/>
            <person name="Losada L.S."/>
            <person name="Zafar N."/>
            <person name="Nierman W."/>
        </authorList>
    </citation>
    <scope>NUCLEOTIDE SEQUENCE [LARGE SCALE GENOMIC DNA]</scope>
    <source>
        <strain evidence="6 7">123E</strain>
    </source>
</reference>
<dbReference type="InterPro" id="IPR027417">
    <property type="entry name" value="P-loop_NTPase"/>
</dbReference>
<dbReference type="GO" id="GO:0047499">
    <property type="term" value="F:calcium-independent phospholipase A2 activity"/>
    <property type="evidence" value="ECO:0007669"/>
    <property type="project" value="TreeGrafter"/>
</dbReference>
<dbReference type="AlphaFoldDB" id="A0A074RKW5"/>
<dbReference type="GO" id="GO:0019369">
    <property type="term" value="P:arachidonate metabolic process"/>
    <property type="evidence" value="ECO:0007669"/>
    <property type="project" value="TreeGrafter"/>
</dbReference>
<evidence type="ECO:0000313" key="7">
    <source>
        <dbReference type="Proteomes" id="UP000027456"/>
    </source>
</evidence>
<dbReference type="InterPro" id="IPR016035">
    <property type="entry name" value="Acyl_Trfase/lysoPLipase"/>
</dbReference>
<evidence type="ECO:0000313" key="6">
    <source>
        <dbReference type="EMBL" id="KEP45358.1"/>
    </source>
</evidence>
<evidence type="ECO:0000259" key="5">
    <source>
        <dbReference type="PROSITE" id="PS51635"/>
    </source>
</evidence>
<dbReference type="Gene3D" id="3.40.1090.10">
    <property type="entry name" value="Cytosolic phospholipase A2 catalytic domain"/>
    <property type="match status" value="1"/>
</dbReference>
<dbReference type="SUPFAM" id="SSF48452">
    <property type="entry name" value="TPR-like"/>
    <property type="match status" value="1"/>
</dbReference>
<comment type="caution">
    <text evidence="6">The sequence shown here is derived from an EMBL/GenBank/DDBJ whole genome shotgun (WGS) entry which is preliminary data.</text>
</comment>
<name>A0A074RKW5_9AGAM</name>
<dbReference type="Pfam" id="PF00931">
    <property type="entry name" value="NB-ARC"/>
    <property type="match status" value="1"/>
</dbReference>
<evidence type="ECO:0000256" key="3">
    <source>
        <dbReference type="ARBA" id="ARBA00023098"/>
    </source>
</evidence>
<dbReference type="InterPro" id="IPR002641">
    <property type="entry name" value="PNPLA_dom"/>
</dbReference>